<feature type="compositionally biased region" description="Basic residues" evidence="1">
    <location>
        <begin position="1"/>
        <end position="11"/>
    </location>
</feature>
<dbReference type="HOGENOM" id="CLU_1660625_0_0_1"/>
<name>H1UWV1_COLHI</name>
<evidence type="ECO:0000313" key="2">
    <source>
        <dbReference type="EMBL" id="CCF32452.1"/>
    </source>
</evidence>
<evidence type="ECO:0000256" key="1">
    <source>
        <dbReference type="SAM" id="MobiDB-lite"/>
    </source>
</evidence>
<feature type="region of interest" description="Disordered" evidence="1">
    <location>
        <begin position="1"/>
        <end position="33"/>
    </location>
</feature>
<reference evidence="3" key="1">
    <citation type="journal article" date="2012" name="Nat. Genet.">
        <title>Lifestyle transitions in plant pathogenic Colletotrichum fungi deciphered by genome and transcriptome analyses.</title>
        <authorList>
            <person name="O'Connell R.J."/>
            <person name="Thon M.R."/>
            <person name="Hacquard S."/>
            <person name="Amyotte S.G."/>
            <person name="Kleemann J."/>
            <person name="Torres M.F."/>
            <person name="Damm U."/>
            <person name="Buiate E.A."/>
            <person name="Epstein L."/>
            <person name="Alkan N."/>
            <person name="Altmueller J."/>
            <person name="Alvarado-Balderrama L."/>
            <person name="Bauser C.A."/>
            <person name="Becker C."/>
            <person name="Birren B.W."/>
            <person name="Chen Z."/>
            <person name="Choi J."/>
            <person name="Crouch J.A."/>
            <person name="Duvick J.P."/>
            <person name="Farman M.A."/>
            <person name="Gan P."/>
            <person name="Heiman D."/>
            <person name="Henrissat B."/>
            <person name="Howard R.J."/>
            <person name="Kabbage M."/>
            <person name="Koch C."/>
            <person name="Kracher B."/>
            <person name="Kubo Y."/>
            <person name="Law A.D."/>
            <person name="Lebrun M.-H."/>
            <person name="Lee Y.-H."/>
            <person name="Miyara I."/>
            <person name="Moore N."/>
            <person name="Neumann U."/>
            <person name="Nordstroem K."/>
            <person name="Panaccione D.G."/>
            <person name="Panstruga R."/>
            <person name="Place M."/>
            <person name="Proctor R.H."/>
            <person name="Prusky D."/>
            <person name="Rech G."/>
            <person name="Reinhardt R."/>
            <person name="Rollins J.A."/>
            <person name="Rounsley S."/>
            <person name="Schardl C.L."/>
            <person name="Schwartz D.C."/>
            <person name="Shenoy N."/>
            <person name="Shirasu K."/>
            <person name="Sikhakolli U.R."/>
            <person name="Stueber K."/>
            <person name="Sukno S.A."/>
            <person name="Sweigard J.A."/>
            <person name="Takano Y."/>
            <person name="Takahara H."/>
            <person name="Trail F."/>
            <person name="van der Does H.C."/>
            <person name="Voll L.M."/>
            <person name="Will I."/>
            <person name="Young S."/>
            <person name="Zeng Q."/>
            <person name="Zhang J."/>
            <person name="Zhou S."/>
            <person name="Dickman M.B."/>
            <person name="Schulze-Lefert P."/>
            <person name="Ver Loren van Themaat E."/>
            <person name="Ma L.-J."/>
            <person name="Vaillancourt L.J."/>
        </authorList>
    </citation>
    <scope>NUCLEOTIDE SEQUENCE [LARGE SCALE GENOMIC DNA]</scope>
    <source>
        <strain evidence="3">IMI 349063</strain>
    </source>
</reference>
<accession>H1UWV1</accession>
<organism evidence="2 3">
    <name type="scientific">Colletotrichum higginsianum (strain IMI 349063)</name>
    <name type="common">Crucifer anthracnose fungus</name>
    <dbReference type="NCBI Taxonomy" id="759273"/>
    <lineage>
        <taxon>Eukaryota</taxon>
        <taxon>Fungi</taxon>
        <taxon>Dikarya</taxon>
        <taxon>Ascomycota</taxon>
        <taxon>Pezizomycotina</taxon>
        <taxon>Sordariomycetes</taxon>
        <taxon>Hypocreomycetidae</taxon>
        <taxon>Glomerellales</taxon>
        <taxon>Glomerellaceae</taxon>
        <taxon>Colletotrichum</taxon>
        <taxon>Colletotrichum destructivum species complex</taxon>
    </lineage>
</organism>
<dbReference type="AlphaFoldDB" id="H1UWV1"/>
<dbReference type="Proteomes" id="UP000007174">
    <property type="component" value="Unassembled WGS sequence"/>
</dbReference>
<gene>
    <name evidence="2" type="ORF">CH063_04840</name>
</gene>
<protein>
    <submittedName>
        <fullName evidence="2">Uncharacterized protein</fullName>
    </submittedName>
</protein>
<evidence type="ECO:0000313" key="3">
    <source>
        <dbReference type="Proteomes" id="UP000007174"/>
    </source>
</evidence>
<proteinExistence type="predicted"/>
<dbReference type="EMBL" id="CACQ02000428">
    <property type="protein sequence ID" value="CCF32452.1"/>
    <property type="molecule type" value="Genomic_DNA"/>
</dbReference>
<sequence>MEARGVPRRRGRVEGESRRRRWTESGRRRQRGWGACSKATGSCVETNDLLRDTKSLFYVVLGATTHQHLSIVEMVSEYSHSWEPQPQIPISTVYYPETAQTSNLLTHHKVKFPIHPTSSDVEITMAMSALSQRKETAGVGGGLRQSSGGLSGLVSTLNH</sequence>
<feature type="compositionally biased region" description="Basic and acidic residues" evidence="1">
    <location>
        <begin position="12"/>
        <end position="27"/>
    </location>
</feature>